<dbReference type="GO" id="GO:0004574">
    <property type="term" value="F:oligo-1,6-glucosidase activity"/>
    <property type="evidence" value="ECO:0007669"/>
    <property type="project" value="TreeGrafter"/>
</dbReference>
<evidence type="ECO:0000259" key="9">
    <source>
        <dbReference type="SMART" id="SM00642"/>
    </source>
</evidence>
<reference evidence="10" key="1">
    <citation type="submission" date="2023-02" db="EMBL/GenBank/DDBJ databases">
        <authorList>
            <person name="Palmer J.M."/>
        </authorList>
    </citation>
    <scope>NUCLEOTIDE SEQUENCE</scope>
    <source>
        <strain evidence="10">FW57</strain>
    </source>
</reference>
<dbReference type="GO" id="GO:0004575">
    <property type="term" value="F:sucrose alpha-glucosidase activity"/>
    <property type="evidence" value="ECO:0007669"/>
    <property type="project" value="TreeGrafter"/>
</dbReference>
<dbReference type="InterPro" id="IPR017853">
    <property type="entry name" value="GH"/>
</dbReference>
<comment type="catalytic activity">
    <reaction evidence="1">
        <text>Hydrolysis of terminal, non-reducing (1-&gt;4)-linked alpha-D-glucose residues with release of alpha-D-glucose.</text>
        <dbReference type="EC" id="3.2.1.20"/>
    </reaction>
</comment>
<keyword evidence="5" id="KW-0326">Glycosidase</keyword>
<feature type="domain" description="Glycosyl hydrolase family 13 catalytic" evidence="9">
    <location>
        <begin position="17"/>
        <end position="436"/>
    </location>
</feature>
<dbReference type="PANTHER" id="PTHR10357">
    <property type="entry name" value="ALPHA-AMYLASE FAMILY MEMBER"/>
    <property type="match status" value="1"/>
</dbReference>
<evidence type="ECO:0000256" key="2">
    <source>
        <dbReference type="ARBA" id="ARBA00008061"/>
    </source>
</evidence>
<dbReference type="FunFam" id="3.20.20.80:FF:000064">
    <property type="entry name" value="Oligo-1,6-glucosidase"/>
    <property type="match status" value="1"/>
</dbReference>
<evidence type="ECO:0000256" key="7">
    <source>
        <dbReference type="ARBA" id="ARBA00041343"/>
    </source>
</evidence>
<evidence type="ECO:0000313" key="10">
    <source>
        <dbReference type="EMBL" id="KAG7290225.1"/>
    </source>
</evidence>
<dbReference type="SUPFAM" id="SSF51445">
    <property type="entry name" value="(Trans)glycosidases"/>
    <property type="match status" value="1"/>
</dbReference>
<protein>
    <recommendedName>
        <fullName evidence="8">Alpha-glucosidase</fullName>
        <ecNumber evidence="3">3.2.1.20</ecNumber>
    </recommendedName>
    <alternativeName>
        <fullName evidence="7">Maltase</fullName>
    </alternativeName>
</protein>
<dbReference type="CDD" id="cd11333">
    <property type="entry name" value="AmyAc_SI_OligoGlu_DGase"/>
    <property type="match status" value="1"/>
</dbReference>
<dbReference type="GO" id="GO:0000025">
    <property type="term" value="P:maltose catabolic process"/>
    <property type="evidence" value="ECO:0007669"/>
    <property type="project" value="TreeGrafter"/>
</dbReference>
<dbReference type="Gene3D" id="3.20.20.80">
    <property type="entry name" value="Glycosidases"/>
    <property type="match status" value="1"/>
</dbReference>
<comment type="caution">
    <text evidence="10">The sequence shown here is derived from an EMBL/GenBank/DDBJ whole genome shotgun (WGS) entry which is preliminary data.</text>
</comment>
<dbReference type="GO" id="GO:0005987">
    <property type="term" value="P:sucrose catabolic process"/>
    <property type="evidence" value="ECO:0007669"/>
    <property type="project" value="TreeGrafter"/>
</dbReference>
<evidence type="ECO:0000256" key="6">
    <source>
        <dbReference type="ARBA" id="ARBA00026248"/>
    </source>
</evidence>
<evidence type="ECO:0000256" key="8">
    <source>
        <dbReference type="ARBA" id="ARBA00073730"/>
    </source>
</evidence>
<gene>
    <name evidence="10" type="ORF">NEMBOFW57_000223</name>
</gene>
<evidence type="ECO:0000256" key="4">
    <source>
        <dbReference type="ARBA" id="ARBA00022801"/>
    </source>
</evidence>
<dbReference type="PANTHER" id="PTHR10357:SF222">
    <property type="entry name" value="MALTASE MALT (AFU_ORTHOLOGUE AFUA_8G07070)"/>
    <property type="match status" value="1"/>
</dbReference>
<dbReference type="FunFam" id="3.20.20.80:FF:000087">
    <property type="entry name" value="Oligo-1,6-glucosidase IMA1"/>
    <property type="match status" value="1"/>
</dbReference>
<evidence type="ECO:0000313" key="11">
    <source>
        <dbReference type="Proteomes" id="UP001197093"/>
    </source>
</evidence>
<dbReference type="Proteomes" id="UP001197093">
    <property type="component" value="Unassembled WGS sequence"/>
</dbReference>
<dbReference type="SUPFAM" id="SSF51011">
    <property type="entry name" value="Glycosyl hydrolase domain"/>
    <property type="match status" value="1"/>
</dbReference>
<dbReference type="InterPro" id="IPR013780">
    <property type="entry name" value="Glyco_hydro_b"/>
</dbReference>
<keyword evidence="4" id="KW-0378">Hydrolase</keyword>
<dbReference type="EC" id="3.2.1.20" evidence="3"/>
<keyword evidence="11" id="KW-1185">Reference proteome</keyword>
<accession>A0AAD4F014</accession>
<sequence>MGSTTERPWWKDAVCYQIYPASFKDSNGDGLGDIPGILSKIDYLKDLGIDVIWVSPMFDSPQVDMGYDISDYEKVYPPYGSVEDMEDLIDASRGMKLILDLVINHTSDQHAWFKESRSSKDNPKRDWYIWKPPRYAKDGTRLPPTNWRSYFSGPTWEYDEHTGEYYLHLFAKEQPDLNWENEETRKAIYDSAMRFWLDKGVDGFRVDTVNMYSKGVEFKDAPVVDPRFYEQPAWLYYANGPRMHEFLREMNEQVLNHYDAVTVGELPHTPDPEKVLQYVGASDKQLSMVFQFDIVDLGQGKEHKYHFEEWKLSQFKGIVAKWQQFIEGTDGWTTVFCENHDQGRSVSRYCSDAPDARAPSAKLLALMLCALTGTLFIYQGQEIGMINVPPDWPISSYRDIESVNFYRAMAAQSHDDPAELAYVMRSLQVLGRDNARLPMQWDGAAPHAGFTDPAGAAAAEPWMRVHDLYGEINVARQVAEGEGSVLGFWKRMIAFRKAHRDVLVHGAFEGFGMGEETTFVFGKRGEGGERAAVVLNFTGEEQEVELPPYEGLVFGVGSYEDAAEVEKGAAGRTRRLRPWEGRLYLAGC</sequence>
<dbReference type="GO" id="GO:0033934">
    <property type="term" value="F:glucan 1,4-alpha-maltotriohydrolase activity"/>
    <property type="evidence" value="ECO:0007669"/>
    <property type="project" value="TreeGrafter"/>
</dbReference>
<dbReference type="Gene3D" id="3.90.400.10">
    <property type="entry name" value="Oligo-1,6-glucosidase, Domain 2"/>
    <property type="match status" value="1"/>
</dbReference>
<proteinExistence type="inferred from homology"/>
<comment type="similarity">
    <text evidence="2">Belongs to the glycosyl hydrolase 13 family.</text>
</comment>
<dbReference type="GO" id="GO:0004558">
    <property type="term" value="F:alpha-1,4-glucosidase activity"/>
    <property type="evidence" value="ECO:0007669"/>
    <property type="project" value="UniProtKB-EC"/>
</dbReference>
<evidence type="ECO:0000256" key="5">
    <source>
        <dbReference type="ARBA" id="ARBA00023295"/>
    </source>
</evidence>
<dbReference type="FunFam" id="3.90.400.10:FF:000003">
    <property type="entry name" value="Probable alpha-glucosidase (Maltase)"/>
    <property type="match status" value="1"/>
</dbReference>
<dbReference type="AlphaFoldDB" id="A0AAD4F014"/>
<dbReference type="InterPro" id="IPR006047">
    <property type="entry name" value="GH13_cat_dom"/>
</dbReference>
<dbReference type="Pfam" id="PF00128">
    <property type="entry name" value="Alpha-amylase"/>
    <property type="match status" value="1"/>
</dbReference>
<dbReference type="InterPro" id="IPR045857">
    <property type="entry name" value="O16G_dom_2"/>
</dbReference>
<keyword evidence="6" id="KW-0462">Maltose metabolism</keyword>
<name>A0AAD4F014_9PEZI</name>
<organism evidence="10 11">
    <name type="scientific">Staphylotrichum longicolle</name>
    <dbReference type="NCBI Taxonomy" id="669026"/>
    <lineage>
        <taxon>Eukaryota</taxon>
        <taxon>Fungi</taxon>
        <taxon>Dikarya</taxon>
        <taxon>Ascomycota</taxon>
        <taxon>Pezizomycotina</taxon>
        <taxon>Sordariomycetes</taxon>
        <taxon>Sordariomycetidae</taxon>
        <taxon>Sordariales</taxon>
        <taxon>Chaetomiaceae</taxon>
        <taxon>Staphylotrichum</taxon>
    </lineage>
</organism>
<dbReference type="EMBL" id="JAHCVI010000001">
    <property type="protein sequence ID" value="KAG7290225.1"/>
    <property type="molecule type" value="Genomic_DNA"/>
</dbReference>
<dbReference type="SMART" id="SM00642">
    <property type="entry name" value="Aamy"/>
    <property type="match status" value="1"/>
</dbReference>
<dbReference type="Gene3D" id="2.60.40.1180">
    <property type="entry name" value="Golgi alpha-mannosidase II"/>
    <property type="match status" value="1"/>
</dbReference>
<evidence type="ECO:0000256" key="3">
    <source>
        <dbReference type="ARBA" id="ARBA00012741"/>
    </source>
</evidence>
<evidence type="ECO:0000256" key="1">
    <source>
        <dbReference type="ARBA" id="ARBA00001657"/>
    </source>
</evidence>
<dbReference type="GO" id="GO:0004556">
    <property type="term" value="F:alpha-amylase activity"/>
    <property type="evidence" value="ECO:0007669"/>
    <property type="project" value="TreeGrafter"/>
</dbReference>